<evidence type="ECO:0000313" key="2">
    <source>
        <dbReference type="EMBL" id="EPS27833.1"/>
    </source>
</evidence>
<feature type="compositionally biased region" description="Basic and acidic residues" evidence="1">
    <location>
        <begin position="23"/>
        <end position="37"/>
    </location>
</feature>
<feature type="compositionally biased region" description="Basic and acidic residues" evidence="1">
    <location>
        <begin position="55"/>
        <end position="70"/>
    </location>
</feature>
<evidence type="ECO:0000256" key="1">
    <source>
        <dbReference type="SAM" id="MobiDB-lite"/>
    </source>
</evidence>
<accession>S8APK0</accession>
<gene>
    <name evidence="2" type="ORF">PDE_02777</name>
</gene>
<organism evidence="2 3">
    <name type="scientific">Penicillium oxalicum (strain 114-2 / CGMCC 5302)</name>
    <name type="common">Penicillium decumbens</name>
    <dbReference type="NCBI Taxonomy" id="933388"/>
    <lineage>
        <taxon>Eukaryota</taxon>
        <taxon>Fungi</taxon>
        <taxon>Dikarya</taxon>
        <taxon>Ascomycota</taxon>
        <taxon>Pezizomycotina</taxon>
        <taxon>Eurotiomycetes</taxon>
        <taxon>Eurotiomycetidae</taxon>
        <taxon>Eurotiales</taxon>
        <taxon>Aspergillaceae</taxon>
        <taxon>Penicillium</taxon>
    </lineage>
</organism>
<sequence length="187" mass="20729">MGQEGMGNMNRYEICTVDYKGREEERRLEGRRGDVGKRLVGRGGGTERIGKRLNGGKERGRRGRELERDGIGGGRKSRNRREENKRRNGGNGREGGGADRVDAVNHRPTNNLRWLGAGGLDSGGKTGSETSCDTHSHEVRLDGSDATENAEHRIGGEKPKTRTGGRSRLVSYEFMEHLSKRTGRVHY</sequence>
<dbReference type="AlphaFoldDB" id="S8APK0"/>
<proteinExistence type="predicted"/>
<feature type="compositionally biased region" description="Basic and acidic residues" evidence="1">
    <location>
        <begin position="96"/>
        <end position="105"/>
    </location>
</feature>
<feature type="compositionally biased region" description="Basic and acidic residues" evidence="1">
    <location>
        <begin position="132"/>
        <end position="160"/>
    </location>
</feature>
<protein>
    <submittedName>
        <fullName evidence="2">Uncharacterized protein</fullName>
    </submittedName>
</protein>
<reference evidence="2 3" key="1">
    <citation type="journal article" date="2013" name="PLoS ONE">
        <title>Genomic and secretomic analyses reveal unique features of the lignocellulolytic enzyme system of Penicillium decumbens.</title>
        <authorList>
            <person name="Liu G."/>
            <person name="Zhang L."/>
            <person name="Wei X."/>
            <person name="Zou G."/>
            <person name="Qin Y."/>
            <person name="Ma L."/>
            <person name="Li J."/>
            <person name="Zheng H."/>
            <person name="Wang S."/>
            <person name="Wang C."/>
            <person name="Xun L."/>
            <person name="Zhao G.-P."/>
            <person name="Zhou Z."/>
            <person name="Qu Y."/>
        </authorList>
    </citation>
    <scope>NUCLEOTIDE SEQUENCE [LARGE SCALE GENOMIC DNA]</scope>
    <source>
        <strain evidence="3">114-2 / CGMCC 5302</strain>
    </source>
</reference>
<feature type="compositionally biased region" description="Gly residues" evidence="1">
    <location>
        <begin position="116"/>
        <end position="126"/>
    </location>
</feature>
<dbReference type="EMBL" id="KB644410">
    <property type="protein sequence ID" value="EPS27833.1"/>
    <property type="molecule type" value="Genomic_DNA"/>
</dbReference>
<name>S8APK0_PENO1</name>
<dbReference type="HOGENOM" id="CLU_1448183_0_0_1"/>
<feature type="region of interest" description="Disordered" evidence="1">
    <location>
        <begin position="23"/>
        <end position="164"/>
    </location>
</feature>
<keyword evidence="3" id="KW-1185">Reference proteome</keyword>
<dbReference type="Proteomes" id="UP000019376">
    <property type="component" value="Unassembled WGS sequence"/>
</dbReference>
<evidence type="ECO:0000313" key="3">
    <source>
        <dbReference type="Proteomes" id="UP000019376"/>
    </source>
</evidence>